<accession>A0AAE9YA65</accession>
<sequence>MTDTLSTPSTGWPVAIEPVLGPPEPSPYVALSPAARTDVVEQLTGAIAALQAELGRVVVAVDRAGDHLADGATDVAAWLAWRTGATRRHARETVRVAHALEHLPALRTVFASGEVAFDQVRPVTAFATPATDDDLAHELPGWSAGQAEAVARRLTPRPDDEPGTARARRSFHWRPDQKSGGFHYRGFLPTEAGEAVNAALSALAEQAGPDAATGLWEPFGARCADALHDLAVGDRLPGQAALAVLHVESGLLAPGAEAAAGGLGGDGPLLANGVLGPLAVHRRTVLRYLCDCDVEHAVEGPNGTTIGIGRRTRTVPDWLRRHIEARDGTCRFPGCERPIRHVHHNRHWTRDRGPTDSHNLDGLCWAHHHLVHEGRWEVTGDADGELTFTSPHGRRLTSRRPPLRPTTRAAAARISGTTLTVAGPGPP</sequence>
<dbReference type="RefSeq" id="WP_272736751.1">
    <property type="nucleotide sequence ID" value="NZ_CP116942.1"/>
</dbReference>
<dbReference type="InterPro" id="IPR003870">
    <property type="entry name" value="DUF222"/>
</dbReference>
<proteinExistence type="predicted"/>
<dbReference type="AlphaFoldDB" id="A0AAE9YA65"/>
<dbReference type="EMBL" id="CP116942">
    <property type="protein sequence ID" value="WCO67229.1"/>
    <property type="molecule type" value="Genomic_DNA"/>
</dbReference>
<dbReference type="KEGG" id="ima:PO878_00645"/>
<evidence type="ECO:0000259" key="1">
    <source>
        <dbReference type="Pfam" id="PF02720"/>
    </source>
</evidence>
<name>A0AAE9YA65_9ACTN</name>
<evidence type="ECO:0000313" key="3">
    <source>
        <dbReference type="Proteomes" id="UP001216390"/>
    </source>
</evidence>
<organism evidence="2 3">
    <name type="scientific">Iamia majanohamensis</name>
    <dbReference type="NCBI Taxonomy" id="467976"/>
    <lineage>
        <taxon>Bacteria</taxon>
        <taxon>Bacillati</taxon>
        <taxon>Actinomycetota</taxon>
        <taxon>Acidimicrobiia</taxon>
        <taxon>Acidimicrobiales</taxon>
        <taxon>Iamiaceae</taxon>
        <taxon>Iamia</taxon>
    </lineage>
</organism>
<protein>
    <submittedName>
        <fullName evidence="2">DUF222 domain-containing protein</fullName>
    </submittedName>
</protein>
<gene>
    <name evidence="2" type="ORF">PO878_00645</name>
</gene>
<dbReference type="Pfam" id="PF02720">
    <property type="entry name" value="DUF222"/>
    <property type="match status" value="1"/>
</dbReference>
<feature type="domain" description="DUF222" evidence="1">
    <location>
        <begin position="40"/>
        <end position="327"/>
    </location>
</feature>
<dbReference type="CDD" id="cd00085">
    <property type="entry name" value="HNHc"/>
    <property type="match status" value="1"/>
</dbReference>
<keyword evidence="3" id="KW-1185">Reference proteome</keyword>
<evidence type="ECO:0000313" key="2">
    <source>
        <dbReference type="EMBL" id="WCO67229.1"/>
    </source>
</evidence>
<reference evidence="2" key="1">
    <citation type="submission" date="2023-01" db="EMBL/GenBank/DDBJ databases">
        <title>The diversity of Class Acidimicrobiia in South China Sea sediment environments and the proposal of Iamia marina sp. nov., a novel species of the genus Iamia.</title>
        <authorList>
            <person name="He Y."/>
            <person name="Tian X."/>
        </authorList>
    </citation>
    <scope>NUCLEOTIDE SEQUENCE</scope>
    <source>
        <strain evidence="2">DSM 19957</strain>
    </source>
</reference>
<dbReference type="Proteomes" id="UP001216390">
    <property type="component" value="Chromosome"/>
</dbReference>
<dbReference type="InterPro" id="IPR003615">
    <property type="entry name" value="HNH_nuc"/>
</dbReference>